<keyword evidence="2" id="KW-1185">Reference proteome</keyword>
<comment type="caution">
    <text evidence="1">The sequence shown here is derived from an EMBL/GenBank/DDBJ whole genome shotgun (WGS) entry which is preliminary data.</text>
</comment>
<name>A0ACB9PYZ7_BAUVA</name>
<gene>
    <name evidence="1" type="ORF">L6164_002504</name>
</gene>
<dbReference type="Proteomes" id="UP000828941">
    <property type="component" value="Chromosome 2"/>
</dbReference>
<accession>A0ACB9PYZ7</accession>
<dbReference type="EMBL" id="CM039427">
    <property type="protein sequence ID" value="KAI4353565.1"/>
    <property type="molecule type" value="Genomic_DNA"/>
</dbReference>
<proteinExistence type="predicted"/>
<organism evidence="1 2">
    <name type="scientific">Bauhinia variegata</name>
    <name type="common">Purple orchid tree</name>
    <name type="synonym">Phanera variegata</name>
    <dbReference type="NCBI Taxonomy" id="167791"/>
    <lineage>
        <taxon>Eukaryota</taxon>
        <taxon>Viridiplantae</taxon>
        <taxon>Streptophyta</taxon>
        <taxon>Embryophyta</taxon>
        <taxon>Tracheophyta</taxon>
        <taxon>Spermatophyta</taxon>
        <taxon>Magnoliopsida</taxon>
        <taxon>eudicotyledons</taxon>
        <taxon>Gunneridae</taxon>
        <taxon>Pentapetalae</taxon>
        <taxon>rosids</taxon>
        <taxon>fabids</taxon>
        <taxon>Fabales</taxon>
        <taxon>Fabaceae</taxon>
        <taxon>Cercidoideae</taxon>
        <taxon>Cercideae</taxon>
        <taxon>Bauhiniinae</taxon>
        <taxon>Bauhinia</taxon>
    </lineage>
</organism>
<sequence length="718" mass="81448">MNSLSDNHGTDSGELDSEDGSSCGINMGHIFNFRNEVEATHRMILVQWINGLLPSLCLPINIMDDELRARLSNGYVLCQILNKLVPGSVSVDDFDNSVSSQTENVNKFLKTMDRLGLPHFKISDLQKGSIKVVVDCLLTLRAKSLQNCLVDKISTSSSKSESPRSPSRIFCSSPSKEPKEDQKKLSFASKFQRVLRGPVTSEPSAAPAPTHPVDQKVQDVFQLKGSYADLSAAKISEIMKSNSLDNAPTQSLLSLVNGILEESIERKNGDIPHRLACLLRRVVQEIERRVSTQTEHLRTQNNLFKAREEKYQSRIKVLDALASGTKEESEIGTSQLQQLKTDKTEEEEKKKASEDVIRLMKDQEEKNMEISTLKQELETTKKLYELQRSQLEAAAKGAAEDVARMMKDQDDKNEEISRLKQELETTIKTYELRCSQLEAEAKSAKLELEHKSKEYNHLIEDLRNKEASSESKYQNWIMKKRQYQNVVDFQFRSLQQLKVLWGSIKQDITQGQSIYSEECNRLGVNLKPLVDATEKYHVVLAENRRLFNEVQELKGNIRVYCRIRPFISGQKEKRSIVEHIGENELVVANPSRQGKDAFRSFKFNKVYGPATTQVEVYSDIQPFVRSVLDGYNVCIFAYGQTGSGKTYTMSGPNNATTETLGVNYRALNDLFSILKSRTSTFSYEIGVQMVEIYNEQVRDLLLTDGSPRKYPFPRIMAN</sequence>
<reference evidence="1 2" key="1">
    <citation type="journal article" date="2022" name="DNA Res.">
        <title>Chromosomal-level genome assembly of the orchid tree Bauhinia variegata (Leguminosae; Cercidoideae) supports the allotetraploid origin hypothesis of Bauhinia.</title>
        <authorList>
            <person name="Zhong Y."/>
            <person name="Chen Y."/>
            <person name="Zheng D."/>
            <person name="Pang J."/>
            <person name="Liu Y."/>
            <person name="Luo S."/>
            <person name="Meng S."/>
            <person name="Qian L."/>
            <person name="Wei D."/>
            <person name="Dai S."/>
            <person name="Zhou R."/>
        </authorList>
    </citation>
    <scope>NUCLEOTIDE SEQUENCE [LARGE SCALE GENOMIC DNA]</scope>
    <source>
        <strain evidence="1">BV-YZ2020</strain>
    </source>
</reference>
<protein>
    <submittedName>
        <fullName evidence="1">Uncharacterized protein</fullName>
    </submittedName>
</protein>
<evidence type="ECO:0000313" key="1">
    <source>
        <dbReference type="EMBL" id="KAI4353565.1"/>
    </source>
</evidence>
<evidence type="ECO:0000313" key="2">
    <source>
        <dbReference type="Proteomes" id="UP000828941"/>
    </source>
</evidence>